<dbReference type="SUPFAM" id="SSF53098">
    <property type="entry name" value="Ribonuclease H-like"/>
    <property type="match status" value="1"/>
</dbReference>
<dbReference type="Pfam" id="PF05699">
    <property type="entry name" value="Dimer_Tnp_hAT"/>
    <property type="match status" value="1"/>
</dbReference>
<evidence type="ECO:0000313" key="3">
    <source>
        <dbReference type="Proteomes" id="UP000054538"/>
    </source>
</evidence>
<dbReference type="EMBL" id="KN824823">
    <property type="protein sequence ID" value="KIL00974.1"/>
    <property type="molecule type" value="Genomic_DNA"/>
</dbReference>
<dbReference type="Proteomes" id="UP000054538">
    <property type="component" value="Unassembled WGS sequence"/>
</dbReference>
<dbReference type="InterPro" id="IPR008906">
    <property type="entry name" value="HATC_C_dom"/>
</dbReference>
<accession>A0A0D0DYR8</accession>
<proteinExistence type="predicted"/>
<evidence type="ECO:0000259" key="1">
    <source>
        <dbReference type="Pfam" id="PF05699"/>
    </source>
</evidence>
<dbReference type="AlphaFoldDB" id="A0A0D0DYR8"/>
<feature type="non-terminal residue" evidence="2">
    <location>
        <position position="1"/>
    </location>
</feature>
<sequence>PLQKLAHKVLSICANSASCEHLFSTFSTILTKVCSCLSQQNMVNLAELCLHLCDE</sequence>
<gene>
    <name evidence="2" type="ORF">PAXRUDRAFT_77737</name>
</gene>
<feature type="non-terminal residue" evidence="2">
    <location>
        <position position="55"/>
    </location>
</feature>
<protein>
    <recommendedName>
        <fullName evidence="1">HAT C-terminal dimerisation domain-containing protein</fullName>
    </recommendedName>
</protein>
<dbReference type="GO" id="GO:0046983">
    <property type="term" value="F:protein dimerization activity"/>
    <property type="evidence" value="ECO:0007669"/>
    <property type="project" value="InterPro"/>
</dbReference>
<reference evidence="3" key="2">
    <citation type="submission" date="2015-01" db="EMBL/GenBank/DDBJ databases">
        <title>Evolutionary Origins and Diversification of the Mycorrhizal Mutualists.</title>
        <authorList>
            <consortium name="DOE Joint Genome Institute"/>
            <consortium name="Mycorrhizal Genomics Consortium"/>
            <person name="Kohler A."/>
            <person name="Kuo A."/>
            <person name="Nagy L.G."/>
            <person name="Floudas D."/>
            <person name="Copeland A."/>
            <person name="Barry K.W."/>
            <person name="Cichocki N."/>
            <person name="Veneault-Fourrey C."/>
            <person name="LaButti K."/>
            <person name="Lindquist E.A."/>
            <person name="Lipzen A."/>
            <person name="Lundell T."/>
            <person name="Morin E."/>
            <person name="Murat C."/>
            <person name="Riley R."/>
            <person name="Ohm R."/>
            <person name="Sun H."/>
            <person name="Tunlid A."/>
            <person name="Henrissat B."/>
            <person name="Grigoriev I.V."/>
            <person name="Hibbett D.S."/>
            <person name="Martin F."/>
        </authorList>
    </citation>
    <scope>NUCLEOTIDE SEQUENCE [LARGE SCALE GENOMIC DNA]</scope>
    <source>
        <strain evidence="3">Ve08.2h10</strain>
    </source>
</reference>
<evidence type="ECO:0000313" key="2">
    <source>
        <dbReference type="EMBL" id="KIL00974.1"/>
    </source>
</evidence>
<dbReference type="InParanoid" id="A0A0D0DYR8"/>
<dbReference type="OrthoDB" id="3270501at2759"/>
<dbReference type="HOGENOM" id="CLU_208804_0_0_1"/>
<feature type="domain" description="HAT C-terminal dimerisation" evidence="1">
    <location>
        <begin position="2"/>
        <end position="42"/>
    </location>
</feature>
<keyword evidence="3" id="KW-1185">Reference proteome</keyword>
<reference evidence="2 3" key="1">
    <citation type="submission" date="2014-04" db="EMBL/GenBank/DDBJ databases">
        <authorList>
            <consortium name="DOE Joint Genome Institute"/>
            <person name="Kuo A."/>
            <person name="Kohler A."/>
            <person name="Jargeat P."/>
            <person name="Nagy L.G."/>
            <person name="Floudas D."/>
            <person name="Copeland A."/>
            <person name="Barry K.W."/>
            <person name="Cichocki N."/>
            <person name="Veneault-Fourrey C."/>
            <person name="LaButti K."/>
            <person name="Lindquist E.A."/>
            <person name="Lipzen A."/>
            <person name="Lundell T."/>
            <person name="Morin E."/>
            <person name="Murat C."/>
            <person name="Sun H."/>
            <person name="Tunlid A."/>
            <person name="Henrissat B."/>
            <person name="Grigoriev I.V."/>
            <person name="Hibbett D.S."/>
            <person name="Martin F."/>
            <person name="Nordberg H.P."/>
            <person name="Cantor M.N."/>
            <person name="Hua S.X."/>
        </authorList>
    </citation>
    <scope>NUCLEOTIDE SEQUENCE [LARGE SCALE GENOMIC DNA]</scope>
    <source>
        <strain evidence="2 3">Ve08.2h10</strain>
    </source>
</reference>
<organism evidence="2 3">
    <name type="scientific">Paxillus rubicundulus Ve08.2h10</name>
    <dbReference type="NCBI Taxonomy" id="930991"/>
    <lineage>
        <taxon>Eukaryota</taxon>
        <taxon>Fungi</taxon>
        <taxon>Dikarya</taxon>
        <taxon>Basidiomycota</taxon>
        <taxon>Agaricomycotina</taxon>
        <taxon>Agaricomycetes</taxon>
        <taxon>Agaricomycetidae</taxon>
        <taxon>Boletales</taxon>
        <taxon>Paxilineae</taxon>
        <taxon>Paxillaceae</taxon>
        <taxon>Paxillus</taxon>
    </lineage>
</organism>
<dbReference type="InterPro" id="IPR012337">
    <property type="entry name" value="RNaseH-like_sf"/>
</dbReference>
<name>A0A0D0DYR8_9AGAM</name>